<dbReference type="AlphaFoldDB" id="A0A6B2LBM3"/>
<dbReference type="PROSITE" id="PS00108">
    <property type="entry name" value="PROTEIN_KINASE_ST"/>
    <property type="match status" value="1"/>
</dbReference>
<protein>
    <recommendedName>
        <fullName evidence="3">Protein kinase domain-containing protein</fullName>
    </recommendedName>
</protein>
<dbReference type="InterPro" id="IPR011009">
    <property type="entry name" value="Kinase-like_dom_sf"/>
</dbReference>
<dbReference type="PANTHER" id="PTHR48012:SF28">
    <property type="entry name" value="SERINE_THREONINE-PROTEIN KINASE PAKE-RELATED"/>
    <property type="match status" value="1"/>
</dbReference>
<dbReference type="Gene3D" id="1.10.510.10">
    <property type="entry name" value="Transferase(Phosphotransferase) domain 1"/>
    <property type="match status" value="1"/>
</dbReference>
<dbReference type="PIRSF" id="PIRSF000654">
    <property type="entry name" value="Integrin-linked_kinase"/>
    <property type="match status" value="1"/>
</dbReference>
<evidence type="ECO:0000313" key="4">
    <source>
        <dbReference type="EMBL" id="NDV34443.1"/>
    </source>
</evidence>
<evidence type="ECO:0000259" key="3">
    <source>
        <dbReference type="PROSITE" id="PS50011"/>
    </source>
</evidence>
<name>A0A6B2LBM3_9EUKA</name>
<dbReference type="Pfam" id="PF00069">
    <property type="entry name" value="Pkinase"/>
    <property type="match status" value="1"/>
</dbReference>
<dbReference type="InterPro" id="IPR000719">
    <property type="entry name" value="Prot_kinase_dom"/>
</dbReference>
<evidence type="ECO:0000256" key="2">
    <source>
        <dbReference type="ARBA" id="ARBA00022840"/>
    </source>
</evidence>
<dbReference type="GO" id="GO:0005737">
    <property type="term" value="C:cytoplasm"/>
    <property type="evidence" value="ECO:0007669"/>
    <property type="project" value="TreeGrafter"/>
</dbReference>
<reference evidence="4" key="1">
    <citation type="journal article" date="2020" name="J. Eukaryot. Microbiol.">
        <title>De novo Sequencing, Assembly and Annotation of the Transcriptome for the Free-Living Testate Amoeba Arcella intermedia.</title>
        <authorList>
            <person name="Ribeiro G.M."/>
            <person name="Porfirio-Sousa A.L."/>
            <person name="Maurer-Alcala X.X."/>
            <person name="Katz L.A."/>
            <person name="Lahr D.J.G."/>
        </authorList>
    </citation>
    <scope>NUCLEOTIDE SEQUENCE</scope>
</reference>
<accession>A0A6B2LBM3</accession>
<dbReference type="PROSITE" id="PS50011">
    <property type="entry name" value="PROTEIN_KINASE_DOM"/>
    <property type="match status" value="1"/>
</dbReference>
<dbReference type="EMBL" id="GIBP01005474">
    <property type="protein sequence ID" value="NDV34443.1"/>
    <property type="molecule type" value="Transcribed_RNA"/>
</dbReference>
<proteinExistence type="predicted"/>
<dbReference type="GO" id="GO:0004674">
    <property type="term" value="F:protein serine/threonine kinase activity"/>
    <property type="evidence" value="ECO:0007669"/>
    <property type="project" value="TreeGrafter"/>
</dbReference>
<dbReference type="SMART" id="SM00220">
    <property type="entry name" value="S_TKc"/>
    <property type="match status" value="1"/>
</dbReference>
<evidence type="ECO:0000256" key="1">
    <source>
        <dbReference type="ARBA" id="ARBA00022741"/>
    </source>
</evidence>
<dbReference type="SUPFAM" id="SSF56112">
    <property type="entry name" value="Protein kinase-like (PK-like)"/>
    <property type="match status" value="1"/>
</dbReference>
<dbReference type="InterPro" id="IPR008271">
    <property type="entry name" value="Ser/Thr_kinase_AS"/>
</dbReference>
<dbReference type="PANTHER" id="PTHR48012">
    <property type="entry name" value="STERILE20-LIKE KINASE, ISOFORM B-RELATED"/>
    <property type="match status" value="1"/>
</dbReference>
<keyword evidence="2" id="KW-0067">ATP-binding</keyword>
<sequence length="268" mass="29916">MTNFELAIKIIKQGDKSLQEALDKEIKILKKCRSENVVAYYGSVSRENDTWILMDYCGVGSVKDVMKVVMEALSETQCKYVLHHTLKGLVYMHAQGILHLDVKAANILLTETGVVKLADFGVSQVLKSSEMTKGQDDYVGSPLFMAPEIIKKLGYNSKADIWSLGITIIEMMEIRPPNNDIVNIEMLPQLAERPPPTFKNSTGASPEFRAFLASLFVKDPVTRPSAIDLLTNPLMQNVTGSDCLTSMIYECQSLQMSKRKKFTPSMLL</sequence>
<organism evidence="4">
    <name type="scientific">Arcella intermedia</name>
    <dbReference type="NCBI Taxonomy" id="1963864"/>
    <lineage>
        <taxon>Eukaryota</taxon>
        <taxon>Amoebozoa</taxon>
        <taxon>Tubulinea</taxon>
        <taxon>Elardia</taxon>
        <taxon>Arcellinida</taxon>
        <taxon>Sphaerothecina</taxon>
        <taxon>Arcellidae</taxon>
        <taxon>Arcella</taxon>
    </lineage>
</organism>
<dbReference type="InterPro" id="IPR050629">
    <property type="entry name" value="STE20/SPS1-PAK"/>
</dbReference>
<keyword evidence="1" id="KW-0547">Nucleotide-binding</keyword>
<feature type="domain" description="Protein kinase" evidence="3">
    <location>
        <begin position="1"/>
        <end position="235"/>
    </location>
</feature>
<dbReference type="GO" id="GO:0005524">
    <property type="term" value="F:ATP binding"/>
    <property type="evidence" value="ECO:0007669"/>
    <property type="project" value="UniProtKB-KW"/>
</dbReference>